<keyword evidence="4" id="KW-1003">Cell membrane</keyword>
<feature type="transmembrane region" description="Helical" evidence="11">
    <location>
        <begin position="109"/>
        <end position="131"/>
    </location>
</feature>
<dbReference type="CDD" id="cd06579">
    <property type="entry name" value="TM_PBP1_transp_AraH_like"/>
    <property type="match status" value="1"/>
</dbReference>
<reference evidence="12" key="1">
    <citation type="submission" date="2021-08" db="EMBL/GenBank/DDBJ databases">
        <title>Genome of a novel bacterium of the phylum Verrucomicrobia, Oleiharenicola sp. KSB-15.</title>
        <authorList>
            <person name="Chung J.-H."/>
            <person name="Ahn J.-H."/>
            <person name="Yoon Y."/>
            <person name="Kim D.-Y."/>
            <person name="An S.-H."/>
            <person name="Park I."/>
            <person name="Yeon J."/>
        </authorList>
    </citation>
    <scope>NUCLEOTIDE SEQUENCE</scope>
    <source>
        <strain evidence="12">KSB-15</strain>
    </source>
</reference>
<dbReference type="InterPro" id="IPR001851">
    <property type="entry name" value="ABC_transp_permease"/>
</dbReference>
<evidence type="ECO:0000256" key="9">
    <source>
        <dbReference type="ARBA" id="ARBA00025439"/>
    </source>
</evidence>
<feature type="transmembrane region" description="Helical" evidence="11">
    <location>
        <begin position="138"/>
        <end position="157"/>
    </location>
</feature>
<dbReference type="AlphaFoldDB" id="A0A8F9XLF1"/>
<evidence type="ECO:0000313" key="13">
    <source>
        <dbReference type="Proteomes" id="UP000825051"/>
    </source>
</evidence>
<dbReference type="PANTHER" id="PTHR32196">
    <property type="entry name" value="ABC TRANSPORTER PERMEASE PROTEIN YPHD-RELATED-RELATED"/>
    <property type="match status" value="1"/>
</dbReference>
<feature type="transmembrane region" description="Helical" evidence="11">
    <location>
        <begin position="237"/>
        <end position="257"/>
    </location>
</feature>
<keyword evidence="6 11" id="KW-0812">Transmembrane</keyword>
<evidence type="ECO:0000256" key="2">
    <source>
        <dbReference type="ARBA" id="ARBA00011262"/>
    </source>
</evidence>
<evidence type="ECO:0000313" key="12">
    <source>
        <dbReference type="EMBL" id="QYM79151.1"/>
    </source>
</evidence>
<protein>
    <recommendedName>
        <fullName evidence="10">Autoinducer 2 import system permease protein LsrD</fullName>
    </recommendedName>
</protein>
<evidence type="ECO:0000256" key="10">
    <source>
        <dbReference type="ARBA" id="ARBA00039381"/>
    </source>
</evidence>
<evidence type="ECO:0000256" key="5">
    <source>
        <dbReference type="ARBA" id="ARBA00022519"/>
    </source>
</evidence>
<sequence length="348" mass="35937">MSPSAPAARPARRALPQEVGLALVVLVLGLILAGYGWHDARPGHPNTFLNFDNLIDGVATPMSYYAIMAVGATVVIITAGIDISVGAIMALAALGGAGALQALPPDASAWLVLPVALLVPLAIGLACGLINGGLVVGLNLHPFIVTLGTMSIFRGLANVLPSQKTLPAAGQLLPEAFTTRFMRVEWFGLQPMPLLLMLGTIALGWIYLHLMVAGRETYAVGGNVEAARFSGLRVNRILLRTYALSGLSAGLAGMVSLGRFGTASTSTGTGYELTVIAGAVVGGASLAGGRGTAVGALLGTLIIALIENGILILRLAQEYRLVIIGLAIVVAVALERLGHHLRQRRAAR</sequence>
<proteinExistence type="predicted"/>
<evidence type="ECO:0000256" key="1">
    <source>
        <dbReference type="ARBA" id="ARBA00004651"/>
    </source>
</evidence>
<comment type="function">
    <text evidence="9">Part of the ABC transporter complex LsrABCD involved in autoinducer 2 (AI-2) import. Probably responsible for the translocation of the substrate across the membrane.</text>
</comment>
<feature type="transmembrane region" description="Helical" evidence="11">
    <location>
        <begin position="294"/>
        <end position="313"/>
    </location>
</feature>
<evidence type="ECO:0000256" key="3">
    <source>
        <dbReference type="ARBA" id="ARBA00022448"/>
    </source>
</evidence>
<keyword evidence="13" id="KW-1185">Reference proteome</keyword>
<gene>
    <name evidence="12" type="ORF">K0B96_00620</name>
</gene>
<dbReference type="EMBL" id="CP080507">
    <property type="protein sequence ID" value="QYM79151.1"/>
    <property type="molecule type" value="Genomic_DNA"/>
</dbReference>
<feature type="transmembrane region" description="Helical" evidence="11">
    <location>
        <begin position="19"/>
        <end position="38"/>
    </location>
</feature>
<keyword evidence="5" id="KW-0997">Cell inner membrane</keyword>
<feature type="transmembrane region" description="Helical" evidence="11">
    <location>
        <begin position="319"/>
        <end position="338"/>
    </location>
</feature>
<dbReference type="PANTHER" id="PTHR32196:SF71">
    <property type="entry name" value="AUTOINDUCER 2 IMPORT SYSTEM PERMEASE PROTEIN LSRD"/>
    <property type="match status" value="1"/>
</dbReference>
<feature type="transmembrane region" description="Helical" evidence="11">
    <location>
        <begin position="187"/>
        <end position="208"/>
    </location>
</feature>
<keyword evidence="8 11" id="KW-0472">Membrane</keyword>
<accession>A0A8F9XLF1</accession>
<name>A0A8F9XLF1_9BACT</name>
<evidence type="ECO:0000256" key="8">
    <source>
        <dbReference type="ARBA" id="ARBA00023136"/>
    </source>
</evidence>
<dbReference type="RefSeq" id="WP_220162647.1">
    <property type="nucleotide sequence ID" value="NZ_CP080507.1"/>
</dbReference>
<dbReference type="GO" id="GO:0022857">
    <property type="term" value="F:transmembrane transporter activity"/>
    <property type="evidence" value="ECO:0007669"/>
    <property type="project" value="InterPro"/>
</dbReference>
<feature type="transmembrane region" description="Helical" evidence="11">
    <location>
        <begin position="58"/>
        <end position="78"/>
    </location>
</feature>
<feature type="transmembrane region" description="Helical" evidence="11">
    <location>
        <begin position="85"/>
        <end position="103"/>
    </location>
</feature>
<evidence type="ECO:0000256" key="6">
    <source>
        <dbReference type="ARBA" id="ARBA00022692"/>
    </source>
</evidence>
<evidence type="ECO:0000256" key="7">
    <source>
        <dbReference type="ARBA" id="ARBA00022989"/>
    </source>
</evidence>
<evidence type="ECO:0000256" key="4">
    <source>
        <dbReference type="ARBA" id="ARBA00022475"/>
    </source>
</evidence>
<dbReference type="GO" id="GO:0005886">
    <property type="term" value="C:plasma membrane"/>
    <property type="evidence" value="ECO:0007669"/>
    <property type="project" value="UniProtKB-SubCell"/>
</dbReference>
<keyword evidence="3" id="KW-0813">Transport</keyword>
<keyword evidence="7 11" id="KW-1133">Transmembrane helix</keyword>
<dbReference type="Pfam" id="PF02653">
    <property type="entry name" value="BPD_transp_2"/>
    <property type="match status" value="1"/>
</dbReference>
<comment type="subunit">
    <text evidence="2">The complex is composed of two ATP-binding proteins (LsrA), two transmembrane proteins (LsrC and LsrD) and a solute-binding protein (LsrB).</text>
</comment>
<comment type="subcellular location">
    <subcellularLocation>
        <location evidence="1">Cell membrane</location>
        <topology evidence="1">Multi-pass membrane protein</topology>
    </subcellularLocation>
</comment>
<dbReference type="Proteomes" id="UP000825051">
    <property type="component" value="Chromosome"/>
</dbReference>
<dbReference type="KEGG" id="ole:K0B96_00620"/>
<organism evidence="12 13">
    <name type="scientific">Horticoccus luteus</name>
    <dbReference type="NCBI Taxonomy" id="2862869"/>
    <lineage>
        <taxon>Bacteria</taxon>
        <taxon>Pseudomonadati</taxon>
        <taxon>Verrucomicrobiota</taxon>
        <taxon>Opitutia</taxon>
        <taxon>Opitutales</taxon>
        <taxon>Opitutaceae</taxon>
        <taxon>Horticoccus</taxon>
    </lineage>
</organism>
<evidence type="ECO:0000256" key="11">
    <source>
        <dbReference type="SAM" id="Phobius"/>
    </source>
</evidence>
<feature type="transmembrane region" description="Helical" evidence="11">
    <location>
        <begin position="269"/>
        <end position="287"/>
    </location>
</feature>